<sequence>MRMMLRALMDTQMSNQTIENGQMQKVVDSLMEELKPEAAYFSPHNGRRACIFVFDMQESSQLPAVAERLFRTMGAEVEVQPVMNREELQKGLAALR</sequence>
<proteinExistence type="predicted"/>
<gene>
    <name evidence="1" type="ORF">MMA15_11860</name>
</gene>
<comment type="caution">
    <text evidence="1">The sequence shown here is derived from an EMBL/GenBank/DDBJ whole genome shotgun (WGS) entry which is preliminary data.</text>
</comment>
<evidence type="ECO:0000313" key="1">
    <source>
        <dbReference type="EMBL" id="MCH6161071.1"/>
    </source>
</evidence>
<dbReference type="Proteomes" id="UP001166784">
    <property type="component" value="Unassembled WGS sequence"/>
</dbReference>
<keyword evidence="2" id="KW-1185">Reference proteome</keyword>
<evidence type="ECO:0000313" key="2">
    <source>
        <dbReference type="Proteomes" id="UP001166784"/>
    </source>
</evidence>
<accession>A0ABS9SXR7</accession>
<organism evidence="1 2">
    <name type="scientific">Streptomyces marispadix</name>
    <dbReference type="NCBI Taxonomy" id="2922868"/>
    <lineage>
        <taxon>Bacteria</taxon>
        <taxon>Bacillati</taxon>
        <taxon>Actinomycetota</taxon>
        <taxon>Actinomycetes</taxon>
        <taxon>Kitasatosporales</taxon>
        <taxon>Streptomycetaceae</taxon>
        <taxon>Streptomyces</taxon>
    </lineage>
</organism>
<name>A0ABS9SXR7_9ACTN</name>
<dbReference type="RefSeq" id="WP_241059180.1">
    <property type="nucleotide sequence ID" value="NZ_JAKWJU010000002.1"/>
</dbReference>
<protein>
    <submittedName>
        <fullName evidence="1">Uncharacterized protein</fullName>
    </submittedName>
</protein>
<reference evidence="1" key="1">
    <citation type="submission" date="2022-03" db="EMBL/GenBank/DDBJ databases">
        <authorList>
            <person name="Santos J.D.N."/>
            <person name="Kallscheuer N."/>
            <person name="Jogler C."/>
            <person name="Lage O.M."/>
        </authorList>
    </citation>
    <scope>NUCLEOTIDE SEQUENCE</scope>
    <source>
        <strain evidence="1">M600PL45_2</strain>
    </source>
</reference>
<reference evidence="1" key="2">
    <citation type="journal article" date="2023" name="Int. J. Syst. Evol. Microbiol.">
        <title>Streptomyces marispadix sp. nov., isolated from marine beach sediment of the Northern Coast of Portugal.</title>
        <authorList>
            <person name="dos Santos J.D.N."/>
            <person name="Vitorino I.R."/>
            <person name="Kallscheuer N."/>
            <person name="Srivastava A."/>
            <person name="Krautwurst S."/>
            <person name="Marz M."/>
            <person name="Jogler C."/>
            <person name="Lobo Da Cunha A."/>
            <person name="Catita J."/>
            <person name="Goncalves H."/>
            <person name="Gonzalez I."/>
            <person name="Reyes F."/>
            <person name="Lage O.M."/>
        </authorList>
    </citation>
    <scope>NUCLEOTIDE SEQUENCE</scope>
    <source>
        <strain evidence="1">M600PL45_2</strain>
    </source>
</reference>
<dbReference type="EMBL" id="JAKWJU010000002">
    <property type="protein sequence ID" value="MCH6161071.1"/>
    <property type="molecule type" value="Genomic_DNA"/>
</dbReference>